<sequence length="46" mass="5510">MIVIKLLKSNINYMYAYKENFFSDGTQISFEYLSPLEKKIVRELCK</sequence>
<organism evidence="1">
    <name type="scientific">viral metagenome</name>
    <dbReference type="NCBI Taxonomy" id="1070528"/>
    <lineage>
        <taxon>unclassified sequences</taxon>
        <taxon>metagenomes</taxon>
        <taxon>organismal metagenomes</taxon>
    </lineage>
</organism>
<evidence type="ECO:0000313" key="1">
    <source>
        <dbReference type="EMBL" id="QHU00278.1"/>
    </source>
</evidence>
<name>A0A6C0J8E8_9ZZZZ</name>
<reference evidence="1" key="1">
    <citation type="journal article" date="2020" name="Nature">
        <title>Giant virus diversity and host interactions through global metagenomics.</title>
        <authorList>
            <person name="Schulz F."/>
            <person name="Roux S."/>
            <person name="Paez-Espino D."/>
            <person name="Jungbluth S."/>
            <person name="Walsh D.A."/>
            <person name="Denef V.J."/>
            <person name="McMahon K.D."/>
            <person name="Konstantinidis K.T."/>
            <person name="Eloe-Fadrosh E.A."/>
            <person name="Kyrpides N.C."/>
            <person name="Woyke T."/>
        </authorList>
    </citation>
    <scope>NUCLEOTIDE SEQUENCE</scope>
    <source>
        <strain evidence="1">GVMAG-M-3300025860-12</strain>
    </source>
</reference>
<dbReference type="AlphaFoldDB" id="A0A6C0J8E8"/>
<dbReference type="EMBL" id="MN740325">
    <property type="protein sequence ID" value="QHU00278.1"/>
    <property type="molecule type" value="Genomic_DNA"/>
</dbReference>
<proteinExistence type="predicted"/>
<accession>A0A6C0J8E8</accession>
<protein>
    <submittedName>
        <fullName evidence="1">Uncharacterized protein</fullName>
    </submittedName>
</protein>